<sequence>MPSTLLNQGLILARVAVKVMNTLANSVPSERSFFAISFIHTKARNRLTPMHADMQAFILMNNRVLNRLKDQKYSHKKRWADLEEKDWLELEDSYPKVILQPTGDVLGVSTKVESVVRD</sequence>
<evidence type="ECO:0000313" key="2">
    <source>
        <dbReference type="Proteomes" id="UP000830768"/>
    </source>
</evidence>
<organism evidence="1 2">
    <name type="scientific">Fusarium solani subsp. cucurbitae</name>
    <name type="common">Neocosmosporum cucurbitae</name>
    <dbReference type="NCBI Taxonomy" id="2747967"/>
    <lineage>
        <taxon>Eukaryota</taxon>
        <taxon>Fungi</taxon>
        <taxon>Dikarya</taxon>
        <taxon>Ascomycota</taxon>
        <taxon>Pezizomycotina</taxon>
        <taxon>Sordariomycetes</taxon>
        <taxon>Hypocreomycetidae</taxon>
        <taxon>Hypocreales</taxon>
        <taxon>Nectriaceae</taxon>
        <taxon>Fusarium</taxon>
        <taxon>Fusarium solani species complex</taxon>
    </lineage>
</organism>
<name>A0ACD3YTV1_FUSSC</name>
<protein>
    <submittedName>
        <fullName evidence="1">Uncharacterized protein</fullName>
    </submittedName>
</protein>
<keyword evidence="2" id="KW-1185">Reference proteome</keyword>
<proteinExistence type="predicted"/>
<evidence type="ECO:0000313" key="1">
    <source>
        <dbReference type="EMBL" id="UPK92311.1"/>
    </source>
</evidence>
<dbReference type="EMBL" id="CP090032">
    <property type="protein sequence ID" value="UPK92311.1"/>
    <property type="molecule type" value="Genomic_DNA"/>
</dbReference>
<gene>
    <name evidence="1" type="ORF">LCI18_003246</name>
</gene>
<dbReference type="Proteomes" id="UP000830768">
    <property type="component" value="Chromosome 3"/>
</dbReference>
<accession>A0ACD3YTV1</accession>
<reference evidence="1" key="1">
    <citation type="submission" date="2021-11" db="EMBL/GenBank/DDBJ databases">
        <title>Fusarium solani-melongenae Genome sequencing and assembly.</title>
        <authorList>
            <person name="Xie S."/>
            <person name="Huang L."/>
            <person name="Zhang X."/>
        </authorList>
    </citation>
    <scope>NUCLEOTIDE SEQUENCE</scope>
    <source>
        <strain evidence="1">CRI 24-3</strain>
    </source>
</reference>